<dbReference type="Proteomes" id="UP000789396">
    <property type="component" value="Unassembled WGS sequence"/>
</dbReference>
<evidence type="ECO:0000313" key="1">
    <source>
        <dbReference type="EMBL" id="CAG8721259.1"/>
    </source>
</evidence>
<proteinExistence type="predicted"/>
<name>A0A9N9NB75_9GLOM</name>
<accession>A0A9N9NB75</accession>
<gene>
    <name evidence="1" type="ORF">RFULGI_LOCUS11474</name>
</gene>
<keyword evidence="2" id="KW-1185">Reference proteome</keyword>
<feature type="non-terminal residue" evidence="1">
    <location>
        <position position="1"/>
    </location>
</feature>
<reference evidence="1" key="1">
    <citation type="submission" date="2021-06" db="EMBL/GenBank/DDBJ databases">
        <authorList>
            <person name="Kallberg Y."/>
            <person name="Tangrot J."/>
            <person name="Rosling A."/>
        </authorList>
    </citation>
    <scope>NUCLEOTIDE SEQUENCE</scope>
    <source>
        <strain evidence="1">IN212</strain>
    </source>
</reference>
<comment type="caution">
    <text evidence="1">The sequence shown here is derived from an EMBL/GenBank/DDBJ whole genome shotgun (WGS) entry which is preliminary data.</text>
</comment>
<dbReference type="EMBL" id="CAJVPZ010025080">
    <property type="protein sequence ID" value="CAG8721259.1"/>
    <property type="molecule type" value="Genomic_DNA"/>
</dbReference>
<organism evidence="1 2">
    <name type="scientific">Racocetra fulgida</name>
    <dbReference type="NCBI Taxonomy" id="60492"/>
    <lineage>
        <taxon>Eukaryota</taxon>
        <taxon>Fungi</taxon>
        <taxon>Fungi incertae sedis</taxon>
        <taxon>Mucoromycota</taxon>
        <taxon>Glomeromycotina</taxon>
        <taxon>Glomeromycetes</taxon>
        <taxon>Diversisporales</taxon>
        <taxon>Gigasporaceae</taxon>
        <taxon>Racocetra</taxon>
    </lineage>
</organism>
<sequence length="57" mass="6163">FKFSSICWFRSCNSSGSDSSDSKLISTDIGNLASEVSSTDNIEIFEEEGGVVVMFDS</sequence>
<evidence type="ECO:0000313" key="2">
    <source>
        <dbReference type="Proteomes" id="UP000789396"/>
    </source>
</evidence>
<dbReference type="AlphaFoldDB" id="A0A9N9NB75"/>
<protein>
    <submittedName>
        <fullName evidence="1">4917_t:CDS:1</fullName>
    </submittedName>
</protein>